<proteinExistence type="predicted"/>
<sequence length="71" mass="8581">MIASRQLTIDRLGKDLKKREKMQSEQKKLYLWNLFKLINLFCCYSKKASLQFFNRLLRTSIARRGEVNRKN</sequence>
<evidence type="ECO:0000313" key="1">
    <source>
        <dbReference type="EMBL" id="KRY19530.1"/>
    </source>
</evidence>
<name>A0A0V1A519_9BILA</name>
<reference evidence="1 2" key="1">
    <citation type="submission" date="2015-01" db="EMBL/GenBank/DDBJ databases">
        <title>Evolution of Trichinella species and genotypes.</title>
        <authorList>
            <person name="Korhonen P.K."/>
            <person name="Edoardo P."/>
            <person name="Giuseppe L.R."/>
            <person name="Gasser R.B."/>
        </authorList>
    </citation>
    <scope>NUCLEOTIDE SEQUENCE [LARGE SCALE GENOMIC DNA]</scope>
    <source>
        <strain evidence="1">ISS2496</strain>
    </source>
</reference>
<gene>
    <name evidence="1" type="ORF">T12_5601</name>
</gene>
<accession>A0A0V1A519</accession>
<protein>
    <submittedName>
        <fullName evidence="1">Uncharacterized protein</fullName>
    </submittedName>
</protein>
<dbReference type="Proteomes" id="UP000054783">
    <property type="component" value="Unassembled WGS sequence"/>
</dbReference>
<dbReference type="EMBL" id="JYDQ01000034">
    <property type="protein sequence ID" value="KRY19530.1"/>
    <property type="molecule type" value="Genomic_DNA"/>
</dbReference>
<comment type="caution">
    <text evidence="1">The sequence shown here is derived from an EMBL/GenBank/DDBJ whole genome shotgun (WGS) entry which is preliminary data.</text>
</comment>
<organism evidence="1 2">
    <name type="scientific">Trichinella patagoniensis</name>
    <dbReference type="NCBI Taxonomy" id="990121"/>
    <lineage>
        <taxon>Eukaryota</taxon>
        <taxon>Metazoa</taxon>
        <taxon>Ecdysozoa</taxon>
        <taxon>Nematoda</taxon>
        <taxon>Enoplea</taxon>
        <taxon>Dorylaimia</taxon>
        <taxon>Trichinellida</taxon>
        <taxon>Trichinellidae</taxon>
        <taxon>Trichinella</taxon>
    </lineage>
</organism>
<dbReference type="AlphaFoldDB" id="A0A0V1A519"/>
<keyword evidence="2" id="KW-1185">Reference proteome</keyword>
<evidence type="ECO:0000313" key="2">
    <source>
        <dbReference type="Proteomes" id="UP000054783"/>
    </source>
</evidence>